<sequence length="714" mass="76725">MSQVLIDHGAPPIIPASLLPYQSYEEDPKWQTRFTIMWVVGLGVCVGVWGVWGWVPRRRGRGVAAKVGRVGRTVVAVDSLRMWTPPGLGLNIGQIFIILIYALFALLCIILRAPLLENPNRAGFLALAQLPPVFLFATKNNPLTLFLLGPGGDWSKLNYVHRWSARLLLLAALVHGSIWINNHVVFDLPILMQQKEGSGVAALAALCLIALTSVAPVRRVWWSGFLVLHYLLFPAFFITLCYHTIYASPWIFPPLAFYAADLLLRILVRWRVVVGRLEARGERREGGWVLITIPQAPLATPHHGGQHIALRALVGARAWESHPLSVCSAGGGRSVLRGRGWVVWGDGAATRYRLATMQSRCYGVDECAILGDAEGAPVDDTGGWMTCAHTISNDGVYADEGPAPNPTDPTGTRPLGLLLVARACGDWTRALWDYAAAGEDLDFDDEEEERCDECGDADVDVEAASSSKPDTALEKSITKPTPTPTPSRHAHLILEGPYGGPSLRAWEHERVLLVAGGSGAGVALGVLDEIVGRYVRDVNGGGRGEVRTRRIVWCWCVRSFGAISHLAPYLQQIAAASPPQTLELHIQIHVTCLCDPLAVPAIPNCVVVEGEGRPEVRGVLGALIRGGSSFGAKCDVDVEEGGEKRSASVSEEDIAGEKAAKGRVSEDGGAQDGETTAVFAAGPASLVREAGNAVVAENLRGGGGVRFCAEVFTI</sequence>
<evidence type="ECO:0000313" key="11">
    <source>
        <dbReference type="Proteomes" id="UP001362999"/>
    </source>
</evidence>
<reference evidence="10 11" key="1">
    <citation type="journal article" date="2024" name="J Genomics">
        <title>Draft genome sequencing and assembly of Favolaschia claudopus CIRM-BRFM 2984 isolated from oak limbs.</title>
        <authorList>
            <person name="Navarro D."/>
            <person name="Drula E."/>
            <person name="Chaduli D."/>
            <person name="Cazenave R."/>
            <person name="Ahrendt S."/>
            <person name="Wang J."/>
            <person name="Lipzen A."/>
            <person name="Daum C."/>
            <person name="Barry K."/>
            <person name="Grigoriev I.V."/>
            <person name="Favel A."/>
            <person name="Rosso M.N."/>
            <person name="Martin F."/>
        </authorList>
    </citation>
    <scope>NUCLEOTIDE SEQUENCE [LARGE SCALE GENOMIC DNA]</scope>
    <source>
        <strain evidence="10 11">CIRM-BRFM 2984</strain>
    </source>
</reference>
<evidence type="ECO:0000256" key="3">
    <source>
        <dbReference type="ARBA" id="ARBA00022692"/>
    </source>
</evidence>
<dbReference type="PANTHER" id="PTHR32361">
    <property type="entry name" value="FERRIC/CUPRIC REDUCTASE TRANSMEMBRANE COMPONENT"/>
    <property type="match status" value="1"/>
</dbReference>
<keyword evidence="11" id="KW-1185">Reference proteome</keyword>
<feature type="domain" description="Ferric oxidoreductase" evidence="9">
    <location>
        <begin position="122"/>
        <end position="239"/>
    </location>
</feature>
<evidence type="ECO:0000256" key="7">
    <source>
        <dbReference type="SAM" id="MobiDB-lite"/>
    </source>
</evidence>
<dbReference type="SUPFAM" id="SSF52343">
    <property type="entry name" value="Ferredoxin reductase-like, C-terminal NADP-linked domain"/>
    <property type="match status" value="1"/>
</dbReference>
<dbReference type="PANTHER" id="PTHR32361:SF9">
    <property type="entry name" value="FERRIC REDUCTASE TRANSMEMBRANE COMPONENT 3-RELATED"/>
    <property type="match status" value="1"/>
</dbReference>
<feature type="transmembrane region" description="Helical" evidence="8">
    <location>
        <begin position="163"/>
        <end position="180"/>
    </location>
</feature>
<evidence type="ECO:0000256" key="6">
    <source>
        <dbReference type="ARBA" id="ARBA00023136"/>
    </source>
</evidence>
<dbReference type="GO" id="GO:0000293">
    <property type="term" value="F:ferric-chelate reductase activity"/>
    <property type="evidence" value="ECO:0007669"/>
    <property type="project" value="TreeGrafter"/>
</dbReference>
<comment type="subcellular location">
    <subcellularLocation>
        <location evidence="1">Membrane</location>
        <topology evidence="1">Multi-pass membrane protein</topology>
    </subcellularLocation>
</comment>
<dbReference type="GO" id="GO:0006826">
    <property type="term" value="P:iron ion transport"/>
    <property type="evidence" value="ECO:0007669"/>
    <property type="project" value="TreeGrafter"/>
</dbReference>
<name>A0AAW0CBW6_9AGAR</name>
<feature type="region of interest" description="Disordered" evidence="7">
    <location>
        <begin position="463"/>
        <end position="488"/>
    </location>
</feature>
<keyword evidence="3 8" id="KW-0812">Transmembrane</keyword>
<feature type="transmembrane region" description="Helical" evidence="8">
    <location>
        <begin position="200"/>
        <end position="217"/>
    </location>
</feature>
<dbReference type="EMBL" id="JAWWNJ010000019">
    <property type="protein sequence ID" value="KAK7036346.1"/>
    <property type="molecule type" value="Genomic_DNA"/>
</dbReference>
<evidence type="ECO:0000256" key="2">
    <source>
        <dbReference type="ARBA" id="ARBA00022448"/>
    </source>
</evidence>
<evidence type="ECO:0000259" key="9">
    <source>
        <dbReference type="Pfam" id="PF01794"/>
    </source>
</evidence>
<protein>
    <submittedName>
        <fullName evidence="10">Iron reductase</fullName>
    </submittedName>
</protein>
<feature type="transmembrane region" description="Helical" evidence="8">
    <location>
        <begin position="88"/>
        <end position="111"/>
    </location>
</feature>
<accession>A0AAW0CBW6</accession>
<dbReference type="InterPro" id="IPR039261">
    <property type="entry name" value="FNR_nucleotide-bd"/>
</dbReference>
<evidence type="ECO:0000313" key="10">
    <source>
        <dbReference type="EMBL" id="KAK7036346.1"/>
    </source>
</evidence>
<keyword evidence="5" id="KW-0406">Ion transport</keyword>
<dbReference type="GO" id="GO:0006879">
    <property type="term" value="P:intracellular iron ion homeostasis"/>
    <property type="evidence" value="ECO:0007669"/>
    <property type="project" value="TreeGrafter"/>
</dbReference>
<dbReference type="InterPro" id="IPR051410">
    <property type="entry name" value="Ferric/Cupric_Reductase"/>
</dbReference>
<feature type="transmembrane region" description="Helical" evidence="8">
    <location>
        <begin position="224"/>
        <end position="245"/>
    </location>
</feature>
<feature type="transmembrane region" description="Helical" evidence="8">
    <location>
        <begin position="36"/>
        <end position="55"/>
    </location>
</feature>
<dbReference type="Proteomes" id="UP001362999">
    <property type="component" value="Unassembled WGS sequence"/>
</dbReference>
<evidence type="ECO:0000256" key="5">
    <source>
        <dbReference type="ARBA" id="ARBA00023065"/>
    </source>
</evidence>
<evidence type="ECO:0000256" key="8">
    <source>
        <dbReference type="SAM" id="Phobius"/>
    </source>
</evidence>
<feature type="region of interest" description="Disordered" evidence="7">
    <location>
        <begin position="641"/>
        <end position="672"/>
    </location>
</feature>
<keyword evidence="4 8" id="KW-1133">Transmembrane helix</keyword>
<dbReference type="AlphaFoldDB" id="A0AAW0CBW6"/>
<dbReference type="GO" id="GO:0015677">
    <property type="term" value="P:copper ion import"/>
    <property type="evidence" value="ECO:0007669"/>
    <property type="project" value="TreeGrafter"/>
</dbReference>
<dbReference type="Pfam" id="PF01794">
    <property type="entry name" value="Ferric_reduct"/>
    <property type="match status" value="1"/>
</dbReference>
<gene>
    <name evidence="10" type="ORF">R3P38DRAFT_3392150</name>
</gene>
<keyword evidence="6 8" id="KW-0472">Membrane</keyword>
<feature type="compositionally biased region" description="Basic and acidic residues" evidence="7">
    <location>
        <begin position="655"/>
        <end position="666"/>
    </location>
</feature>
<comment type="caution">
    <text evidence="10">The sequence shown here is derived from an EMBL/GenBank/DDBJ whole genome shotgun (WGS) entry which is preliminary data.</text>
</comment>
<keyword evidence="2" id="KW-0813">Transport</keyword>
<evidence type="ECO:0000256" key="1">
    <source>
        <dbReference type="ARBA" id="ARBA00004141"/>
    </source>
</evidence>
<organism evidence="10 11">
    <name type="scientific">Favolaschia claudopus</name>
    <dbReference type="NCBI Taxonomy" id="2862362"/>
    <lineage>
        <taxon>Eukaryota</taxon>
        <taxon>Fungi</taxon>
        <taxon>Dikarya</taxon>
        <taxon>Basidiomycota</taxon>
        <taxon>Agaricomycotina</taxon>
        <taxon>Agaricomycetes</taxon>
        <taxon>Agaricomycetidae</taxon>
        <taxon>Agaricales</taxon>
        <taxon>Marasmiineae</taxon>
        <taxon>Mycenaceae</taxon>
        <taxon>Favolaschia</taxon>
    </lineage>
</organism>
<dbReference type="GO" id="GO:0005886">
    <property type="term" value="C:plasma membrane"/>
    <property type="evidence" value="ECO:0007669"/>
    <property type="project" value="TreeGrafter"/>
</dbReference>
<evidence type="ECO:0000256" key="4">
    <source>
        <dbReference type="ARBA" id="ARBA00022989"/>
    </source>
</evidence>
<dbReference type="Gene3D" id="3.40.50.80">
    <property type="entry name" value="Nucleotide-binding domain of ferredoxin-NADP reductase (FNR) module"/>
    <property type="match status" value="1"/>
</dbReference>
<proteinExistence type="predicted"/>
<dbReference type="SFLD" id="SFLDG01168">
    <property type="entry name" value="Ferric_reductase_subgroup_(FRE"/>
    <property type="match status" value="1"/>
</dbReference>
<dbReference type="InterPro" id="IPR013130">
    <property type="entry name" value="Fe3_Rdtase_TM_dom"/>
</dbReference>